<evidence type="ECO:0000313" key="2">
    <source>
        <dbReference type="Proteomes" id="UP000306477"/>
    </source>
</evidence>
<gene>
    <name evidence="1" type="ORF">E1I69_19400</name>
</gene>
<reference evidence="1 2" key="1">
    <citation type="journal article" date="2019" name="Indoor Air">
        <title>Impacts of indoor surface finishes on bacterial viability.</title>
        <authorList>
            <person name="Hu J."/>
            <person name="Maamar S.B."/>
            <person name="Glawe A.J."/>
            <person name="Gottel N."/>
            <person name="Gilbert J.A."/>
            <person name="Hartmann E.M."/>
        </authorList>
    </citation>
    <scope>NUCLEOTIDE SEQUENCE [LARGE SCALE GENOMIC DNA]</scope>
    <source>
        <strain evidence="1 2">AF060A6</strain>
    </source>
</reference>
<comment type="caution">
    <text evidence="1">The sequence shown here is derived from an EMBL/GenBank/DDBJ whole genome shotgun (WGS) entry which is preliminary data.</text>
</comment>
<dbReference type="Proteomes" id="UP000306477">
    <property type="component" value="Unassembled WGS sequence"/>
</dbReference>
<name>A0A4S3PMH4_9BACI</name>
<organism evidence="1 2">
    <name type="scientific">Bacillus timonensis</name>
    <dbReference type="NCBI Taxonomy" id="1033734"/>
    <lineage>
        <taxon>Bacteria</taxon>
        <taxon>Bacillati</taxon>
        <taxon>Bacillota</taxon>
        <taxon>Bacilli</taxon>
        <taxon>Bacillales</taxon>
        <taxon>Bacillaceae</taxon>
        <taxon>Bacillus</taxon>
    </lineage>
</organism>
<dbReference type="STRING" id="1033734.GCA_000285535_02592"/>
<dbReference type="RefSeq" id="WP_136381221.1">
    <property type="nucleotide sequence ID" value="NZ_SLUB01000050.1"/>
</dbReference>
<dbReference type="InterPro" id="IPR015231">
    <property type="entry name" value="DUF1934"/>
</dbReference>
<dbReference type="EMBL" id="SLUB01000050">
    <property type="protein sequence ID" value="THE10296.1"/>
    <property type="molecule type" value="Genomic_DNA"/>
</dbReference>
<dbReference type="AlphaFoldDB" id="A0A4S3PMH4"/>
<dbReference type="InterPro" id="IPR012674">
    <property type="entry name" value="Calycin"/>
</dbReference>
<dbReference type="SUPFAM" id="SSF50814">
    <property type="entry name" value="Lipocalins"/>
    <property type="match status" value="1"/>
</dbReference>
<dbReference type="Pfam" id="PF09148">
    <property type="entry name" value="DUF1934"/>
    <property type="match status" value="1"/>
</dbReference>
<protein>
    <submittedName>
        <fullName evidence="1">DUF1934 family protein</fullName>
    </submittedName>
</protein>
<accession>A0A4S3PMH4</accession>
<dbReference type="Gene3D" id="2.40.128.20">
    <property type="match status" value="1"/>
</dbReference>
<sequence length="143" mass="16423">MSQAGVPIDLKFVTEIKDGKRKENVAFDANGLYYIKGNNTYLQFNEKQDAGTVKTVIKISEKEVLILRSGQVKMRQVYRKNETTNGSFQNQIGTFTLTAKTNNIEYKWYKNSRKGTLFLAYELSLHGEMSGLHKITITFKERN</sequence>
<proteinExistence type="predicted"/>
<keyword evidence="2" id="KW-1185">Reference proteome</keyword>
<dbReference type="OrthoDB" id="2352933at2"/>
<evidence type="ECO:0000313" key="1">
    <source>
        <dbReference type="EMBL" id="THE10296.1"/>
    </source>
</evidence>